<reference evidence="11" key="3">
    <citation type="submission" date="2023-11" db="EMBL/GenBank/DDBJ databases">
        <authorList>
            <person name="Beijen E."/>
            <person name="Ohm R.A."/>
        </authorList>
    </citation>
    <scope>NUCLEOTIDE SEQUENCE</scope>
    <source>
        <strain evidence="11">CBS 150709</strain>
    </source>
</reference>
<evidence type="ECO:0000313" key="12">
    <source>
        <dbReference type="EMBL" id="PWI66139.1"/>
    </source>
</evidence>
<evidence type="ECO:0000256" key="1">
    <source>
        <dbReference type="ARBA" id="ARBA00000032"/>
    </source>
</evidence>
<dbReference type="Proteomes" id="UP000245956">
    <property type="component" value="Unassembled WGS sequence"/>
</dbReference>
<dbReference type="SUPFAM" id="SSF52788">
    <property type="entry name" value="Phosphotyrosine protein phosphatases I"/>
    <property type="match status" value="1"/>
</dbReference>
<dbReference type="InterPro" id="IPR017867">
    <property type="entry name" value="Tyr_phospatase_low_mol_wt"/>
</dbReference>
<keyword evidence="6" id="KW-0904">Protein phosphatase</keyword>
<dbReference type="PRINTS" id="PR00719">
    <property type="entry name" value="LMWPTPASE"/>
</dbReference>
<evidence type="ECO:0000313" key="11">
    <source>
        <dbReference type="EMBL" id="KAK4095369.1"/>
    </source>
</evidence>
<evidence type="ECO:0000256" key="6">
    <source>
        <dbReference type="ARBA" id="ARBA00022912"/>
    </source>
</evidence>
<dbReference type="GO" id="GO:0005737">
    <property type="term" value="C:cytoplasm"/>
    <property type="evidence" value="ECO:0007669"/>
    <property type="project" value="UniProtKB-SubCell"/>
</dbReference>
<evidence type="ECO:0000256" key="7">
    <source>
        <dbReference type="ARBA" id="ARBA00051722"/>
    </source>
</evidence>
<dbReference type="Gene3D" id="3.40.50.2300">
    <property type="match status" value="1"/>
</dbReference>
<reference evidence="12" key="1">
    <citation type="submission" date="2015-05" db="EMBL/GenBank/DDBJ databases">
        <authorList>
            <person name="Wang D.B."/>
            <person name="Wang M."/>
        </authorList>
    </citation>
    <scope>NUCLEOTIDE SEQUENCE</scope>
    <source>
        <strain evidence="12">36-1</strain>
    </source>
</reference>
<feature type="domain" description="Phosphotyrosine protein phosphatase I" evidence="10">
    <location>
        <begin position="226"/>
        <end position="378"/>
    </location>
</feature>
<dbReference type="EMBL" id="JAWRVI010000001">
    <property type="protein sequence ID" value="KAK4095369.1"/>
    <property type="molecule type" value="Genomic_DNA"/>
</dbReference>
<proteinExistence type="inferred from homology"/>
<feature type="region of interest" description="Disordered" evidence="9">
    <location>
        <begin position="63"/>
        <end position="107"/>
    </location>
</feature>
<dbReference type="EMBL" id="LCWV01000027">
    <property type="protein sequence ID" value="PWI66139.1"/>
    <property type="molecule type" value="Genomic_DNA"/>
</dbReference>
<evidence type="ECO:0000256" key="9">
    <source>
        <dbReference type="SAM" id="MobiDB-lite"/>
    </source>
</evidence>
<dbReference type="InterPro" id="IPR036196">
    <property type="entry name" value="Ptyr_pPase_sf"/>
</dbReference>
<protein>
    <recommendedName>
        <fullName evidence="10">Phosphotyrosine protein phosphatase I domain-containing protein</fullName>
    </recommendedName>
</protein>
<evidence type="ECO:0000256" key="3">
    <source>
        <dbReference type="ARBA" id="ARBA00011063"/>
    </source>
</evidence>
<dbReference type="Pfam" id="PF01451">
    <property type="entry name" value="LMWPc"/>
    <property type="match status" value="1"/>
</dbReference>
<evidence type="ECO:0000313" key="14">
    <source>
        <dbReference type="Proteomes" id="UP001287286"/>
    </source>
</evidence>
<feature type="region of interest" description="Disordered" evidence="9">
    <location>
        <begin position="1"/>
        <end position="22"/>
    </location>
</feature>
<keyword evidence="14" id="KW-1185">Reference proteome</keyword>
<organism evidence="12 13">
    <name type="scientific">Purpureocillium lilacinum</name>
    <name type="common">Paecilomyces lilacinus</name>
    <dbReference type="NCBI Taxonomy" id="33203"/>
    <lineage>
        <taxon>Eukaryota</taxon>
        <taxon>Fungi</taxon>
        <taxon>Dikarya</taxon>
        <taxon>Ascomycota</taxon>
        <taxon>Pezizomycotina</taxon>
        <taxon>Sordariomycetes</taxon>
        <taxon>Hypocreomycetidae</taxon>
        <taxon>Hypocreales</taxon>
        <taxon>Ophiocordycipitaceae</taxon>
        <taxon>Purpureocillium</taxon>
    </lineage>
</organism>
<keyword evidence="4" id="KW-0963">Cytoplasm</keyword>
<dbReference type="FunFam" id="3.40.50.2300:FF:000105">
    <property type="entry name" value="Low molecular weight phosphotyrosine protein"/>
    <property type="match status" value="1"/>
</dbReference>
<evidence type="ECO:0000256" key="8">
    <source>
        <dbReference type="PIRSR" id="PIRSR617867-1"/>
    </source>
</evidence>
<feature type="active site" description="Proton donor" evidence="8">
    <location>
        <position position="352"/>
    </location>
</feature>
<comment type="subcellular location">
    <subcellularLocation>
        <location evidence="2">Cytoplasm</location>
    </subcellularLocation>
</comment>
<dbReference type="AlphaFoldDB" id="A0A2U3DV65"/>
<feature type="active site" evidence="8">
    <location>
        <position position="238"/>
    </location>
</feature>
<evidence type="ECO:0000259" key="10">
    <source>
        <dbReference type="SMART" id="SM00226"/>
    </source>
</evidence>
<comment type="caution">
    <text evidence="12">The sequence shown here is derived from an EMBL/GenBank/DDBJ whole genome shotgun (WGS) entry which is preliminary data.</text>
</comment>
<comment type="catalytic activity">
    <reaction evidence="7">
        <text>O-phospho-L-tyrosyl-[protein] + H2O = L-tyrosyl-[protein] + phosphate</text>
        <dbReference type="Rhea" id="RHEA:10684"/>
        <dbReference type="Rhea" id="RHEA-COMP:10136"/>
        <dbReference type="Rhea" id="RHEA-COMP:20101"/>
        <dbReference type="ChEBI" id="CHEBI:15377"/>
        <dbReference type="ChEBI" id="CHEBI:43474"/>
        <dbReference type="ChEBI" id="CHEBI:46858"/>
        <dbReference type="ChEBI" id="CHEBI:61978"/>
        <dbReference type="EC" id="3.1.3.48"/>
    </reaction>
</comment>
<keyword evidence="5" id="KW-0378">Hydrolase</keyword>
<reference evidence="12 13" key="2">
    <citation type="journal article" date="2016" name="Front. Microbiol.">
        <title>Genome and transcriptome sequences reveal the specific parasitism of the nematophagous Purpureocillium lilacinum 36-1.</title>
        <authorList>
            <person name="Xie J."/>
            <person name="Li S."/>
            <person name="Mo C."/>
            <person name="Xiao X."/>
            <person name="Peng D."/>
            <person name="Wang G."/>
            <person name="Xiao Y."/>
        </authorList>
    </citation>
    <scope>NUCLEOTIDE SEQUENCE [LARGE SCALE GENOMIC DNA]</scope>
    <source>
        <strain evidence="12 13">36-1</strain>
    </source>
</reference>
<reference evidence="11 14" key="4">
    <citation type="journal article" date="2024" name="Microbiol. Resour. Announc.">
        <title>Genome annotations for the ascomycete fungi Trichoderma harzianum, Trichoderma aggressivum, and Purpureocillium lilacinum.</title>
        <authorList>
            <person name="Beijen E.P.W."/>
            <person name="Ohm R.A."/>
        </authorList>
    </citation>
    <scope>NUCLEOTIDE SEQUENCE [LARGE SCALE GENOMIC DNA]</scope>
    <source>
        <strain evidence="11 14">CBS 150709</strain>
    </source>
</reference>
<evidence type="ECO:0000313" key="13">
    <source>
        <dbReference type="Proteomes" id="UP000245956"/>
    </source>
</evidence>
<dbReference type="GO" id="GO:0003993">
    <property type="term" value="F:acid phosphatase activity"/>
    <property type="evidence" value="ECO:0007669"/>
    <property type="project" value="UniProtKB-EC"/>
</dbReference>
<comment type="catalytic activity">
    <reaction evidence="1">
        <text>a phosphate monoester + H2O = an alcohol + phosphate</text>
        <dbReference type="Rhea" id="RHEA:15017"/>
        <dbReference type="ChEBI" id="CHEBI:15377"/>
        <dbReference type="ChEBI" id="CHEBI:30879"/>
        <dbReference type="ChEBI" id="CHEBI:43474"/>
        <dbReference type="ChEBI" id="CHEBI:67140"/>
        <dbReference type="EC" id="3.1.3.2"/>
    </reaction>
</comment>
<accession>A0A2U3DV65</accession>
<dbReference type="PANTHER" id="PTHR11717:SF7">
    <property type="entry name" value="LOW MOLECULAR WEIGHT PHOSPHOTYROSINE PROTEIN PHOSPHATASE"/>
    <property type="match status" value="1"/>
</dbReference>
<dbReference type="CDD" id="cd16343">
    <property type="entry name" value="LMWPTP"/>
    <property type="match status" value="1"/>
</dbReference>
<evidence type="ECO:0000256" key="4">
    <source>
        <dbReference type="ARBA" id="ARBA00022490"/>
    </source>
</evidence>
<dbReference type="PANTHER" id="PTHR11717">
    <property type="entry name" value="LOW MOLECULAR WEIGHT PROTEIN TYROSINE PHOSPHATASE"/>
    <property type="match status" value="1"/>
</dbReference>
<sequence>MSATLPARTHTHSKLSSAEGDAISRVGASRPIAARFAIEEPDIQREAGLDAVVEWRINGPNIHRRSGPLCATTRPVSVSRRDREPPRPPRSRRAVPDSGGPGDDGPWAVLSPGLGFQGPVGWTAREGPAHWRLSQLSTPTRPGGHFIIACAARWEDPTLAPRNFSTFERRRRRRRRTRYIAAPSTHPRFCLPAPRLDHATECASPAAAPSIQSVIPSVVTTMPEPVSVLFVCLGNICRSTMAEGIFQHLAQQPPYKGKIGRIDSCGTAAYHTGEEPDSRTLSTLEDNGIVDYEHYARRFLTTDFEKFDYVFAMDRSNLSDLQRLQRGNPDAKAKVMLFGEFSGKGKAEVVNDPYYGGRDGFEKAFEQCSRFAKNFLNEVVGKQ</sequence>
<dbReference type="Proteomes" id="UP001287286">
    <property type="component" value="Unassembled WGS sequence"/>
</dbReference>
<gene>
    <name evidence="12" type="ORF">PCL_05357</name>
    <name evidence="11" type="ORF">Purlil1_165</name>
</gene>
<dbReference type="InterPro" id="IPR023485">
    <property type="entry name" value="Ptyr_pPase"/>
</dbReference>
<dbReference type="SMART" id="SM00226">
    <property type="entry name" value="LMWPc"/>
    <property type="match status" value="1"/>
</dbReference>
<comment type="similarity">
    <text evidence="3">Belongs to the low molecular weight phosphotyrosine protein phosphatase family.</text>
</comment>
<feature type="active site" description="Nucleophile" evidence="8">
    <location>
        <position position="232"/>
    </location>
</feature>
<dbReference type="GO" id="GO:0004725">
    <property type="term" value="F:protein tyrosine phosphatase activity"/>
    <property type="evidence" value="ECO:0007669"/>
    <property type="project" value="UniProtKB-EC"/>
</dbReference>
<evidence type="ECO:0000256" key="2">
    <source>
        <dbReference type="ARBA" id="ARBA00004496"/>
    </source>
</evidence>
<evidence type="ECO:0000256" key="5">
    <source>
        <dbReference type="ARBA" id="ARBA00022801"/>
    </source>
</evidence>
<name>A0A2U3DV65_PURLI</name>
<dbReference type="InterPro" id="IPR050438">
    <property type="entry name" value="LMW_PTPase"/>
</dbReference>